<evidence type="ECO:0000256" key="1">
    <source>
        <dbReference type="SAM" id="Phobius"/>
    </source>
</evidence>
<proteinExistence type="predicted"/>
<dbReference type="NCBIfam" id="TIGR02532">
    <property type="entry name" value="IV_pilin_GFxxxE"/>
    <property type="match status" value="1"/>
</dbReference>
<dbReference type="RefSeq" id="WP_207679553.1">
    <property type="nucleotide sequence ID" value="NZ_CP061800.1"/>
</dbReference>
<dbReference type="AlphaFoldDB" id="A0A975BVE8"/>
<gene>
    <name evidence="2" type="ORF">dnm_080860</name>
</gene>
<dbReference type="PROSITE" id="PS00409">
    <property type="entry name" value="PROKAR_NTER_METHYL"/>
    <property type="match status" value="1"/>
</dbReference>
<dbReference type="Proteomes" id="UP000663722">
    <property type="component" value="Chromosome"/>
</dbReference>
<sequence length="203" mass="22392">MKSFAQRGFTLLEFITTLIVASVLGSMMYSFFASSVIHSTIPLVTLKKTLALHTVMENIMADYVSPLKWRESVQWRKETDYSADAMIIPLTDNGRVYKCTNAGTSDSSEPIWPASGTVSDGTVTWTENGKGNELSILADKIGAADPNNMKEKTYGKYYVKENKFIKFINFSEVEISGGDSKDILRVTIKNDGGTLTALFTVAD</sequence>
<feature type="transmembrane region" description="Helical" evidence="1">
    <location>
        <begin position="12"/>
        <end position="32"/>
    </location>
</feature>
<dbReference type="EMBL" id="CP061800">
    <property type="protein sequence ID" value="QTA92013.1"/>
    <property type="molecule type" value="Genomic_DNA"/>
</dbReference>
<evidence type="ECO:0000313" key="2">
    <source>
        <dbReference type="EMBL" id="QTA92013.1"/>
    </source>
</evidence>
<reference evidence="2" key="1">
    <citation type="journal article" date="2021" name="Microb. Physiol.">
        <title>Proteogenomic Insights into the Physiology of Marine, Sulfate-Reducing, Filamentous Desulfonema limicola and Desulfonema magnum.</title>
        <authorList>
            <person name="Schnaars V."/>
            <person name="Wohlbrand L."/>
            <person name="Scheve S."/>
            <person name="Hinrichs C."/>
            <person name="Reinhardt R."/>
            <person name="Rabus R."/>
        </authorList>
    </citation>
    <scope>NUCLEOTIDE SEQUENCE</scope>
    <source>
        <strain evidence="2">4be13</strain>
    </source>
</reference>
<name>A0A975BVE8_9BACT</name>
<organism evidence="2 3">
    <name type="scientific">Desulfonema magnum</name>
    <dbReference type="NCBI Taxonomy" id="45655"/>
    <lineage>
        <taxon>Bacteria</taxon>
        <taxon>Pseudomonadati</taxon>
        <taxon>Thermodesulfobacteriota</taxon>
        <taxon>Desulfobacteria</taxon>
        <taxon>Desulfobacterales</taxon>
        <taxon>Desulfococcaceae</taxon>
        <taxon>Desulfonema</taxon>
    </lineage>
</organism>
<keyword evidence="1" id="KW-0472">Membrane</keyword>
<protein>
    <submittedName>
        <fullName evidence="2">Prepilin-type cleavage/methylation domain-containing protein</fullName>
    </submittedName>
</protein>
<dbReference type="InterPro" id="IPR012902">
    <property type="entry name" value="N_methyl_site"/>
</dbReference>
<keyword evidence="3" id="KW-1185">Reference proteome</keyword>
<keyword evidence="1" id="KW-1133">Transmembrane helix</keyword>
<keyword evidence="1" id="KW-0812">Transmembrane</keyword>
<accession>A0A975BVE8</accession>
<evidence type="ECO:0000313" key="3">
    <source>
        <dbReference type="Proteomes" id="UP000663722"/>
    </source>
</evidence>
<dbReference type="KEGG" id="dmm:dnm_080860"/>